<keyword evidence="3" id="KW-1185">Reference proteome</keyword>
<keyword evidence="1" id="KW-0964">Secreted</keyword>
<evidence type="ECO:0000313" key="2">
    <source>
        <dbReference type="EMBL" id="KAF8731910.1"/>
    </source>
</evidence>
<evidence type="ECO:0000256" key="1">
    <source>
        <dbReference type="RuleBase" id="RU363099"/>
    </source>
</evidence>
<protein>
    <recommendedName>
        <fullName evidence="1">Dirigent protein</fullName>
    </recommendedName>
</protein>
<dbReference type="InterPro" id="IPR004265">
    <property type="entry name" value="Dirigent"/>
</dbReference>
<comment type="caution">
    <text evidence="2">The sequence shown here is derived from an EMBL/GenBank/DDBJ whole genome shotgun (WGS) entry which is preliminary data.</text>
</comment>
<name>A0A835F9H8_9POAL</name>
<dbReference type="AlphaFoldDB" id="A0A835F9H8"/>
<accession>A0A835F9H8</accession>
<dbReference type="Pfam" id="PF03018">
    <property type="entry name" value="Dirigent"/>
    <property type="match status" value="1"/>
</dbReference>
<dbReference type="OrthoDB" id="674221at2759"/>
<dbReference type="PANTHER" id="PTHR21495">
    <property type="entry name" value="NUCLEOPORIN-RELATED"/>
    <property type="match status" value="1"/>
</dbReference>
<dbReference type="Proteomes" id="UP000636709">
    <property type="component" value="Unassembled WGS sequence"/>
</dbReference>
<comment type="similarity">
    <text evidence="1">Belongs to the plant dirigent protein family.</text>
</comment>
<evidence type="ECO:0000313" key="3">
    <source>
        <dbReference type="Proteomes" id="UP000636709"/>
    </source>
</evidence>
<comment type="subcellular location">
    <subcellularLocation>
        <location evidence="1">Secreted</location>
        <location evidence="1">Extracellular space</location>
        <location evidence="1">Apoplast</location>
    </subcellularLocation>
</comment>
<keyword evidence="1" id="KW-0052">Apoplast</keyword>
<dbReference type="EMBL" id="JACEFO010001605">
    <property type="protein sequence ID" value="KAF8731910.1"/>
    <property type="molecule type" value="Genomic_DNA"/>
</dbReference>
<organism evidence="2 3">
    <name type="scientific">Digitaria exilis</name>
    <dbReference type="NCBI Taxonomy" id="1010633"/>
    <lineage>
        <taxon>Eukaryota</taxon>
        <taxon>Viridiplantae</taxon>
        <taxon>Streptophyta</taxon>
        <taxon>Embryophyta</taxon>
        <taxon>Tracheophyta</taxon>
        <taxon>Spermatophyta</taxon>
        <taxon>Magnoliopsida</taxon>
        <taxon>Liliopsida</taxon>
        <taxon>Poales</taxon>
        <taxon>Poaceae</taxon>
        <taxon>PACMAD clade</taxon>
        <taxon>Panicoideae</taxon>
        <taxon>Panicodae</taxon>
        <taxon>Paniceae</taxon>
        <taxon>Anthephorinae</taxon>
        <taxon>Digitaria</taxon>
    </lineage>
</organism>
<sequence>MATYSNFQFGPATKLVEYKELNFGDLYLYHTHSGPKPNQQDIITPKNGSFGRTIVNNWEVYDGLGPCSKLVARGHGLHIEAGKWHNSFSLVFEDGRFKGSSFQLMGIHTMLEWAIVGGTGELTMATGVIKKVNHESRADANILELTVKAFCPVLNRCKLA</sequence>
<reference evidence="2" key="1">
    <citation type="submission" date="2020-07" db="EMBL/GenBank/DDBJ databases">
        <title>Genome sequence and genetic diversity analysis of an under-domesticated orphan crop, white fonio (Digitaria exilis).</title>
        <authorList>
            <person name="Bennetzen J.L."/>
            <person name="Chen S."/>
            <person name="Ma X."/>
            <person name="Wang X."/>
            <person name="Yssel A.E.J."/>
            <person name="Chaluvadi S.R."/>
            <person name="Johnson M."/>
            <person name="Gangashetty P."/>
            <person name="Hamidou F."/>
            <person name="Sanogo M.D."/>
            <person name="Zwaenepoel A."/>
            <person name="Wallace J."/>
            <person name="Van De Peer Y."/>
            <person name="Van Deynze A."/>
        </authorList>
    </citation>
    <scope>NUCLEOTIDE SEQUENCE</scope>
    <source>
        <tissue evidence="2">Leaves</tissue>
    </source>
</reference>
<dbReference type="GO" id="GO:0048046">
    <property type="term" value="C:apoplast"/>
    <property type="evidence" value="ECO:0007669"/>
    <property type="project" value="UniProtKB-SubCell"/>
</dbReference>
<comment type="function">
    <text evidence="1">Dirigent proteins impart stereoselectivity on the phenoxy radical-coupling reaction, yielding optically active lignans from two molecules of coniferyl alcohol in the biosynthesis of lignans, flavonolignans, and alkaloids and thus plays a central role in plant secondary metabolism.</text>
</comment>
<proteinExistence type="inferred from homology"/>
<gene>
    <name evidence="2" type="ORF">HU200_015856</name>
</gene>
<comment type="subunit">
    <text evidence="1">Homodimer.</text>
</comment>